<dbReference type="STRING" id="1121279.SAMN02745887_00699"/>
<organism evidence="3 4">
    <name type="scientific">Chitinimonas taiwanensis DSM 18899</name>
    <dbReference type="NCBI Taxonomy" id="1121279"/>
    <lineage>
        <taxon>Bacteria</taxon>
        <taxon>Pseudomonadati</taxon>
        <taxon>Pseudomonadota</taxon>
        <taxon>Betaproteobacteria</taxon>
        <taxon>Neisseriales</taxon>
        <taxon>Chitinibacteraceae</taxon>
        <taxon>Chitinimonas</taxon>
    </lineage>
</organism>
<reference evidence="3 4" key="1">
    <citation type="submission" date="2016-11" db="EMBL/GenBank/DDBJ databases">
        <authorList>
            <person name="Jaros S."/>
            <person name="Januszkiewicz K."/>
            <person name="Wedrychowicz H."/>
        </authorList>
    </citation>
    <scope>NUCLEOTIDE SEQUENCE [LARGE SCALE GENOMIC DNA]</scope>
    <source>
        <strain evidence="3 4">DSM 18899</strain>
    </source>
</reference>
<dbReference type="GO" id="GO:0016791">
    <property type="term" value="F:phosphatase activity"/>
    <property type="evidence" value="ECO:0007669"/>
    <property type="project" value="TreeGrafter"/>
</dbReference>
<protein>
    <submittedName>
        <fullName evidence="3">Phosphoesterase, MJ0936 family</fullName>
    </submittedName>
</protein>
<dbReference type="EMBL" id="FPKR01000002">
    <property type="protein sequence ID" value="SFZ72703.1"/>
    <property type="molecule type" value="Genomic_DNA"/>
</dbReference>
<dbReference type="PANTHER" id="PTHR42850:SF2">
    <property type="entry name" value="BLL5683 PROTEIN"/>
    <property type="match status" value="1"/>
</dbReference>
<dbReference type="RefSeq" id="WP_072427232.1">
    <property type="nucleotide sequence ID" value="NZ_FPKR01000002.1"/>
</dbReference>
<accession>A0A1K2H7N9</accession>
<dbReference type="Pfam" id="PF12850">
    <property type="entry name" value="Metallophos_2"/>
    <property type="match status" value="1"/>
</dbReference>
<sequence length="248" mass="26995">MRLALVSDIHGNLPALEAVLADIGRHRVDSIANLGDSLSGPLWPQETAEFLMAQSWPQLAGNHERQLLQAPERMGLSDRQAHAELSPDVLAWLAQLPARLEFEDILLCHGTPDSDLTYFLETVTPQGVRMASRAEVDTRLGAVSAGLIACGHTHVPRVLHSSHGKLVLNPGSVGLPAYDDAHPHPHVIENGSPNARYAIAEYTAAGWRAELISLPYDHEAAARQAERKQRHDWAHALRTGYALALAAN</sequence>
<dbReference type="InterPro" id="IPR050126">
    <property type="entry name" value="Ap4A_hydrolase"/>
</dbReference>
<name>A0A1K2H7N9_9NEIS</name>
<dbReference type="InterPro" id="IPR011152">
    <property type="entry name" value="Pesterase_MJ0912"/>
</dbReference>
<evidence type="ECO:0000313" key="4">
    <source>
        <dbReference type="Proteomes" id="UP000186513"/>
    </source>
</evidence>
<evidence type="ECO:0000256" key="1">
    <source>
        <dbReference type="ARBA" id="ARBA00008950"/>
    </source>
</evidence>
<gene>
    <name evidence="3" type="ORF">SAMN02745887_00699</name>
</gene>
<evidence type="ECO:0000259" key="2">
    <source>
        <dbReference type="Pfam" id="PF12850"/>
    </source>
</evidence>
<dbReference type="SUPFAM" id="SSF56300">
    <property type="entry name" value="Metallo-dependent phosphatases"/>
    <property type="match status" value="1"/>
</dbReference>
<dbReference type="GO" id="GO:0005737">
    <property type="term" value="C:cytoplasm"/>
    <property type="evidence" value="ECO:0007669"/>
    <property type="project" value="TreeGrafter"/>
</dbReference>
<dbReference type="PANTHER" id="PTHR42850">
    <property type="entry name" value="METALLOPHOSPHOESTERASE"/>
    <property type="match status" value="1"/>
</dbReference>
<dbReference type="PIRSF" id="PIRSF000883">
    <property type="entry name" value="Pesterase_MJ0912"/>
    <property type="match status" value="1"/>
</dbReference>
<evidence type="ECO:0000313" key="3">
    <source>
        <dbReference type="EMBL" id="SFZ72703.1"/>
    </source>
</evidence>
<dbReference type="OrthoDB" id="9813918at2"/>
<dbReference type="AlphaFoldDB" id="A0A1K2H7N9"/>
<dbReference type="Proteomes" id="UP000186513">
    <property type="component" value="Unassembled WGS sequence"/>
</dbReference>
<dbReference type="Gene3D" id="3.60.21.10">
    <property type="match status" value="1"/>
</dbReference>
<keyword evidence="4" id="KW-1185">Reference proteome</keyword>
<comment type="similarity">
    <text evidence="1">Belongs to the metallophosphoesterase superfamily. YfcE family.</text>
</comment>
<feature type="domain" description="Calcineurin-like phosphoesterase" evidence="2">
    <location>
        <begin position="1"/>
        <end position="178"/>
    </location>
</feature>
<dbReference type="InterPro" id="IPR024654">
    <property type="entry name" value="Calcineurin-like_PHP_lpxH"/>
</dbReference>
<dbReference type="InterPro" id="IPR029052">
    <property type="entry name" value="Metallo-depent_PP-like"/>
</dbReference>
<proteinExistence type="inferred from homology"/>